<keyword evidence="3" id="KW-1185">Reference proteome</keyword>
<protein>
    <submittedName>
        <fullName evidence="2">Uncharacterized protein</fullName>
    </submittedName>
</protein>
<gene>
    <name evidence="2" type="ORF">GUJ93_ZPchr0006g44868</name>
</gene>
<feature type="region of interest" description="Disordered" evidence="1">
    <location>
        <begin position="21"/>
        <end position="48"/>
    </location>
</feature>
<organism evidence="2 3">
    <name type="scientific">Zizania palustris</name>
    <name type="common">Northern wild rice</name>
    <dbReference type="NCBI Taxonomy" id="103762"/>
    <lineage>
        <taxon>Eukaryota</taxon>
        <taxon>Viridiplantae</taxon>
        <taxon>Streptophyta</taxon>
        <taxon>Embryophyta</taxon>
        <taxon>Tracheophyta</taxon>
        <taxon>Spermatophyta</taxon>
        <taxon>Magnoliopsida</taxon>
        <taxon>Liliopsida</taxon>
        <taxon>Poales</taxon>
        <taxon>Poaceae</taxon>
        <taxon>BOP clade</taxon>
        <taxon>Oryzoideae</taxon>
        <taxon>Oryzeae</taxon>
        <taxon>Zizaniinae</taxon>
        <taxon>Zizania</taxon>
    </lineage>
</organism>
<comment type="caution">
    <text evidence="2">The sequence shown here is derived from an EMBL/GenBank/DDBJ whole genome shotgun (WGS) entry which is preliminary data.</text>
</comment>
<dbReference type="Proteomes" id="UP000729402">
    <property type="component" value="Unassembled WGS sequence"/>
</dbReference>
<evidence type="ECO:0000313" key="3">
    <source>
        <dbReference type="Proteomes" id="UP000729402"/>
    </source>
</evidence>
<reference evidence="2" key="2">
    <citation type="submission" date="2021-02" db="EMBL/GenBank/DDBJ databases">
        <authorList>
            <person name="Kimball J.A."/>
            <person name="Haas M.W."/>
            <person name="Macchietto M."/>
            <person name="Kono T."/>
            <person name="Duquette J."/>
            <person name="Shao M."/>
        </authorList>
    </citation>
    <scope>NUCLEOTIDE SEQUENCE</scope>
    <source>
        <tissue evidence="2">Fresh leaf tissue</tissue>
    </source>
</reference>
<name>A0A8J5T792_ZIZPA</name>
<evidence type="ECO:0000256" key="1">
    <source>
        <dbReference type="SAM" id="MobiDB-lite"/>
    </source>
</evidence>
<dbReference type="AlphaFoldDB" id="A0A8J5T792"/>
<dbReference type="EMBL" id="JAAALK010000283">
    <property type="protein sequence ID" value="KAG8076840.1"/>
    <property type="molecule type" value="Genomic_DNA"/>
</dbReference>
<evidence type="ECO:0000313" key="2">
    <source>
        <dbReference type="EMBL" id="KAG8076840.1"/>
    </source>
</evidence>
<reference evidence="2" key="1">
    <citation type="journal article" date="2021" name="bioRxiv">
        <title>Whole Genome Assembly and Annotation of Northern Wild Rice, Zizania palustris L., Supports a Whole Genome Duplication in the Zizania Genus.</title>
        <authorList>
            <person name="Haas M."/>
            <person name="Kono T."/>
            <person name="Macchietto M."/>
            <person name="Millas R."/>
            <person name="McGilp L."/>
            <person name="Shao M."/>
            <person name="Duquette J."/>
            <person name="Hirsch C.N."/>
            <person name="Kimball J."/>
        </authorList>
    </citation>
    <scope>NUCLEOTIDE SEQUENCE</scope>
    <source>
        <tissue evidence="2">Fresh leaf tissue</tissue>
    </source>
</reference>
<proteinExistence type="predicted"/>
<sequence length="81" mass="8113">MAPATTAGGWRRRCALGRGRRRDGWAADGGAAGTARRPDLACGTRAGGEPGDDGACCGDDGGMAGRRTVGRRALLGVRSGV</sequence>
<accession>A0A8J5T792</accession>
<feature type="compositionally biased region" description="Low complexity" evidence="1">
    <location>
        <begin position="26"/>
        <end position="35"/>
    </location>
</feature>